<dbReference type="InterPro" id="IPR003323">
    <property type="entry name" value="OTU_dom"/>
</dbReference>
<dbReference type="GO" id="GO:0004843">
    <property type="term" value="F:cysteine-type deubiquitinase activity"/>
    <property type="evidence" value="ECO:0007669"/>
    <property type="project" value="TreeGrafter"/>
</dbReference>
<organism evidence="2 3">
    <name type="scientific">Magallana gigas</name>
    <name type="common">Pacific oyster</name>
    <name type="synonym">Crassostrea gigas</name>
    <dbReference type="NCBI Taxonomy" id="29159"/>
    <lineage>
        <taxon>Eukaryota</taxon>
        <taxon>Metazoa</taxon>
        <taxon>Spiralia</taxon>
        <taxon>Lophotrochozoa</taxon>
        <taxon>Mollusca</taxon>
        <taxon>Bivalvia</taxon>
        <taxon>Autobranchia</taxon>
        <taxon>Pteriomorphia</taxon>
        <taxon>Ostreida</taxon>
        <taxon>Ostreoidea</taxon>
        <taxon>Ostreidae</taxon>
        <taxon>Magallana</taxon>
    </lineage>
</organism>
<dbReference type="Pfam" id="PF02338">
    <property type="entry name" value="OTU"/>
    <property type="match status" value="1"/>
</dbReference>
<name>A0A8W8NYA8_MAGGI</name>
<evidence type="ECO:0000259" key="1">
    <source>
        <dbReference type="Pfam" id="PF02338"/>
    </source>
</evidence>
<keyword evidence="3" id="KW-1185">Reference proteome</keyword>
<dbReference type="Proteomes" id="UP000005408">
    <property type="component" value="Unassembled WGS sequence"/>
</dbReference>
<protein>
    <recommendedName>
        <fullName evidence="1">OTU domain-containing protein</fullName>
    </recommendedName>
</protein>
<evidence type="ECO:0000313" key="3">
    <source>
        <dbReference type="Proteomes" id="UP000005408"/>
    </source>
</evidence>
<dbReference type="InterPro" id="IPR038765">
    <property type="entry name" value="Papain-like_cys_pep_sf"/>
</dbReference>
<dbReference type="Gene3D" id="3.90.70.80">
    <property type="match status" value="1"/>
</dbReference>
<sequence length="234" mass="26837">MNIDNLLYHVEDIMVESEVQKCLTLNELIQWAELNNYTQHHAVNKKLEEFRTEYNGEEDSSDESLSLDLYAESWESDDDLCVTSAHHNPHQPVFLSRKEKERLCELLDIPLCEESDFDQIHSTLEDGNCLFRAVSHAISDSEENHQILRMKTIKHAQKNSEKFRVILREGYSSVNEYIKNTKMDITGLRNRTGTIHGRLGCRASPLLKLPTGRFAESPLLFEVMPSAATDCLAV</sequence>
<dbReference type="InterPro" id="IPR050704">
    <property type="entry name" value="Peptidase_C85-like"/>
</dbReference>
<accession>A0A8W8NYA8</accession>
<evidence type="ECO:0000313" key="2">
    <source>
        <dbReference type="EnsemblMetazoa" id="G8530.1:cds"/>
    </source>
</evidence>
<reference evidence="2" key="1">
    <citation type="submission" date="2022-08" db="UniProtKB">
        <authorList>
            <consortium name="EnsemblMetazoa"/>
        </authorList>
    </citation>
    <scope>IDENTIFICATION</scope>
    <source>
        <strain evidence="2">05x7-T-G4-1.051#20</strain>
    </source>
</reference>
<dbReference type="PANTHER" id="PTHR12419">
    <property type="entry name" value="OTU DOMAIN CONTAINING PROTEIN"/>
    <property type="match status" value="1"/>
</dbReference>
<proteinExistence type="predicted"/>
<dbReference type="GO" id="GO:0016579">
    <property type="term" value="P:protein deubiquitination"/>
    <property type="evidence" value="ECO:0007669"/>
    <property type="project" value="TreeGrafter"/>
</dbReference>
<dbReference type="EnsemblMetazoa" id="G8530.1">
    <property type="protein sequence ID" value="G8530.1:cds"/>
    <property type="gene ID" value="G8530"/>
</dbReference>
<dbReference type="AlphaFoldDB" id="A0A8W8NYA8"/>
<feature type="domain" description="OTU" evidence="1">
    <location>
        <begin position="126"/>
        <end position="181"/>
    </location>
</feature>
<dbReference type="SUPFAM" id="SSF54001">
    <property type="entry name" value="Cysteine proteinases"/>
    <property type="match status" value="1"/>
</dbReference>